<feature type="transmembrane region" description="Helical" evidence="6">
    <location>
        <begin position="89"/>
        <end position="108"/>
    </location>
</feature>
<accession>A0ABX0Q2I2</accession>
<dbReference type="InterPro" id="IPR020846">
    <property type="entry name" value="MFS_dom"/>
</dbReference>
<feature type="transmembrane region" description="Helical" evidence="6">
    <location>
        <begin position="308"/>
        <end position="327"/>
    </location>
</feature>
<dbReference type="Proteomes" id="UP001429601">
    <property type="component" value="Unassembled WGS sequence"/>
</dbReference>
<evidence type="ECO:0000256" key="6">
    <source>
        <dbReference type="SAM" id="Phobius"/>
    </source>
</evidence>
<feature type="transmembrane region" description="Helical" evidence="6">
    <location>
        <begin position="253"/>
        <end position="274"/>
    </location>
</feature>
<evidence type="ECO:0000256" key="2">
    <source>
        <dbReference type="ARBA" id="ARBA00022475"/>
    </source>
</evidence>
<proteinExistence type="predicted"/>
<evidence type="ECO:0000256" key="3">
    <source>
        <dbReference type="ARBA" id="ARBA00022692"/>
    </source>
</evidence>
<feature type="transmembrane region" description="Helical" evidence="6">
    <location>
        <begin position="151"/>
        <end position="169"/>
    </location>
</feature>
<feature type="transmembrane region" description="Helical" evidence="6">
    <location>
        <begin position="20"/>
        <end position="42"/>
    </location>
</feature>
<feature type="transmembrane region" description="Helical" evidence="6">
    <location>
        <begin position="62"/>
        <end position="82"/>
    </location>
</feature>
<dbReference type="PANTHER" id="PTHR43124">
    <property type="entry name" value="PURINE EFFLUX PUMP PBUE"/>
    <property type="match status" value="1"/>
</dbReference>
<evidence type="ECO:0000256" key="1">
    <source>
        <dbReference type="ARBA" id="ARBA00004651"/>
    </source>
</evidence>
<keyword evidence="9" id="KW-1185">Reference proteome</keyword>
<sequence>MTSSPPVPDAGTPPVRAPHVGLVILALAVGGFAIGTTEFASMSMLPLFAQGLGIDAPTAGHVISAYALGVVVGAPIMTVLGARVPRRRLLLMLMAMFTVFNGLTGLSPSYHWMLVFRFLAGLPHGAYFGVAALVASSLVPANRRTRAIGQMFLGLTIATVVGVPLASWLGQAVGWRWAFALVALLGIATMSAVAAFAPEVPADTDASPLRELGALKRPQVWLTLGIGAIGFGGLFAVYTYLADMLLSVTHMPLSAVPWVIGVFGIGLTAGNMIVPVFADRALMRTAGVLLVWSMAMLAAVPFTAGNVWTLGLNVFLIGVGGALATVLQTRLMDVAGDAQGLAAALNHSAFNTANALGPFLGGLAIAHGYGWTSPGWVGSALALCGLGIWAVSVSSGREQRVAAESY</sequence>
<feature type="transmembrane region" description="Helical" evidence="6">
    <location>
        <begin position="348"/>
        <end position="369"/>
    </location>
</feature>
<keyword evidence="4 6" id="KW-1133">Transmembrane helix</keyword>
<dbReference type="InterPro" id="IPR050189">
    <property type="entry name" value="MFS_Efflux_Transporters"/>
</dbReference>
<evidence type="ECO:0000256" key="5">
    <source>
        <dbReference type="ARBA" id="ARBA00023136"/>
    </source>
</evidence>
<dbReference type="InterPro" id="IPR011701">
    <property type="entry name" value="MFS"/>
</dbReference>
<keyword evidence="2" id="KW-1003">Cell membrane</keyword>
<evidence type="ECO:0000259" key="7">
    <source>
        <dbReference type="PROSITE" id="PS50850"/>
    </source>
</evidence>
<comment type="caution">
    <text evidence="8">The sequence shown here is derived from an EMBL/GenBank/DDBJ whole genome shotgun (WGS) entry which is preliminary data.</text>
</comment>
<dbReference type="SUPFAM" id="SSF103473">
    <property type="entry name" value="MFS general substrate transporter"/>
    <property type="match status" value="1"/>
</dbReference>
<organism evidence="8 9">
    <name type="scientific">Luteibacter jiangsuensis</name>
    <dbReference type="NCBI Taxonomy" id="637577"/>
    <lineage>
        <taxon>Bacteria</taxon>
        <taxon>Pseudomonadati</taxon>
        <taxon>Pseudomonadota</taxon>
        <taxon>Gammaproteobacteria</taxon>
        <taxon>Lysobacterales</taxon>
        <taxon>Rhodanobacteraceae</taxon>
        <taxon>Luteibacter</taxon>
    </lineage>
</organism>
<evidence type="ECO:0000313" key="8">
    <source>
        <dbReference type="EMBL" id="NID04650.1"/>
    </source>
</evidence>
<keyword evidence="3 6" id="KW-0812">Transmembrane</keyword>
<dbReference type="Pfam" id="PF07690">
    <property type="entry name" value="MFS_1"/>
    <property type="match status" value="1"/>
</dbReference>
<reference evidence="8 9" key="1">
    <citation type="journal article" date="2011" name="Curr. Microbiol.">
        <title>Luteibacter jiangsuensis sp. nov.: a methamidophos-degrading bacterium isolated from a methamidophos-manufacturing factory.</title>
        <authorList>
            <person name="Wang L."/>
            <person name="Wang G.L."/>
            <person name="Li S.P."/>
            <person name="Jiang J.D."/>
        </authorList>
    </citation>
    <scope>NUCLEOTIDE SEQUENCE [LARGE SCALE GENOMIC DNA]</scope>
    <source>
        <strain evidence="8 9">CGMCC 1.10133</strain>
    </source>
</reference>
<dbReference type="InterPro" id="IPR036259">
    <property type="entry name" value="MFS_trans_sf"/>
</dbReference>
<comment type="subcellular location">
    <subcellularLocation>
        <location evidence="1">Cell membrane</location>
        <topology evidence="1">Multi-pass membrane protein</topology>
    </subcellularLocation>
</comment>
<dbReference type="EMBL" id="JAAQQR010000003">
    <property type="protein sequence ID" value="NID04650.1"/>
    <property type="molecule type" value="Genomic_DNA"/>
</dbReference>
<evidence type="ECO:0000313" key="9">
    <source>
        <dbReference type="Proteomes" id="UP001429601"/>
    </source>
</evidence>
<dbReference type="PANTHER" id="PTHR43124:SF3">
    <property type="entry name" value="CHLORAMPHENICOL EFFLUX PUMP RV0191"/>
    <property type="match status" value="1"/>
</dbReference>
<dbReference type="CDD" id="cd17324">
    <property type="entry name" value="MFS_NepI_like"/>
    <property type="match status" value="1"/>
</dbReference>
<feature type="transmembrane region" description="Helical" evidence="6">
    <location>
        <begin position="219"/>
        <end position="241"/>
    </location>
</feature>
<feature type="transmembrane region" description="Helical" evidence="6">
    <location>
        <begin position="114"/>
        <end position="139"/>
    </location>
</feature>
<evidence type="ECO:0000256" key="4">
    <source>
        <dbReference type="ARBA" id="ARBA00022989"/>
    </source>
</evidence>
<feature type="domain" description="Major facilitator superfamily (MFS) profile" evidence="7">
    <location>
        <begin position="23"/>
        <end position="397"/>
    </location>
</feature>
<name>A0ABX0Q2I2_9GAMM</name>
<dbReference type="Gene3D" id="1.20.1250.20">
    <property type="entry name" value="MFS general substrate transporter like domains"/>
    <property type="match status" value="2"/>
</dbReference>
<feature type="transmembrane region" description="Helical" evidence="6">
    <location>
        <begin position="281"/>
        <end position="302"/>
    </location>
</feature>
<gene>
    <name evidence="8" type="ORF">HBF26_07115</name>
</gene>
<dbReference type="PROSITE" id="PS50850">
    <property type="entry name" value="MFS"/>
    <property type="match status" value="1"/>
</dbReference>
<feature type="transmembrane region" description="Helical" evidence="6">
    <location>
        <begin position="175"/>
        <end position="198"/>
    </location>
</feature>
<dbReference type="RefSeq" id="WP_167124533.1">
    <property type="nucleotide sequence ID" value="NZ_JAAQQR010000003.1"/>
</dbReference>
<protein>
    <submittedName>
        <fullName evidence="8">MFS transporter</fullName>
    </submittedName>
</protein>
<keyword evidence="5 6" id="KW-0472">Membrane</keyword>
<feature type="transmembrane region" description="Helical" evidence="6">
    <location>
        <begin position="375"/>
        <end position="393"/>
    </location>
</feature>